<keyword evidence="3" id="KW-0472">Membrane</keyword>
<proteinExistence type="predicted"/>
<dbReference type="SUPFAM" id="SSF50956">
    <property type="entry name" value="Thermostable phytase (3-phytase)"/>
    <property type="match status" value="1"/>
</dbReference>
<evidence type="ECO:0000256" key="1">
    <source>
        <dbReference type="ARBA" id="ARBA00004236"/>
    </source>
</evidence>
<gene>
    <name evidence="4" type="ORF">RM540_05910</name>
</gene>
<organism evidence="4 5">
    <name type="scientific">Rubrivirga litoralis</name>
    <dbReference type="NCBI Taxonomy" id="3075598"/>
    <lineage>
        <taxon>Bacteria</taxon>
        <taxon>Pseudomonadati</taxon>
        <taxon>Rhodothermota</taxon>
        <taxon>Rhodothermia</taxon>
        <taxon>Rhodothermales</taxon>
        <taxon>Rubricoccaceae</taxon>
        <taxon>Rubrivirga</taxon>
    </lineage>
</organism>
<dbReference type="Gene3D" id="2.130.10.10">
    <property type="entry name" value="YVTN repeat-like/Quinoprotein amine dehydrogenase"/>
    <property type="match status" value="1"/>
</dbReference>
<evidence type="ECO:0000256" key="3">
    <source>
        <dbReference type="ARBA" id="ARBA00023136"/>
    </source>
</evidence>
<reference evidence="4 5" key="1">
    <citation type="submission" date="2023-09" db="EMBL/GenBank/DDBJ databases">
        <authorList>
            <person name="Rey-Velasco X."/>
        </authorList>
    </citation>
    <scope>NUCLEOTIDE SEQUENCE [LARGE SCALE GENOMIC DNA]</scope>
    <source>
        <strain evidence="4 5">F394</strain>
    </source>
</reference>
<keyword evidence="5" id="KW-1185">Reference proteome</keyword>
<comment type="subcellular location">
    <subcellularLocation>
        <location evidence="1">Cell membrane</location>
    </subcellularLocation>
</comment>
<dbReference type="Pfam" id="PF06977">
    <property type="entry name" value="SdiA-regulated"/>
    <property type="match status" value="1"/>
</dbReference>
<dbReference type="Proteomes" id="UP001267426">
    <property type="component" value="Unassembled WGS sequence"/>
</dbReference>
<keyword evidence="2" id="KW-1003">Cell membrane</keyword>
<dbReference type="EMBL" id="JAVRHT010000010">
    <property type="protein sequence ID" value="MDT0631280.1"/>
    <property type="molecule type" value="Genomic_DNA"/>
</dbReference>
<name>A0ABU3BPU5_9BACT</name>
<evidence type="ECO:0000313" key="4">
    <source>
        <dbReference type="EMBL" id="MDT0631280.1"/>
    </source>
</evidence>
<sequence>MRLLLLAAVFLAACDRPAPPPAAGGAASATAAVPYRLAEPDLALTLPAELREVSGLTLLPTGRVGAVQDEDGLIYEVDPGSGAVLTRERFHGAGDFEGVELTTDAIWTLKSNGDLFRVRQTDDGRVEADLFETPLASRNDAEGLGYDLAQNRLLIACKEDPGLDLRGVRAVYAFDLATLALSERPVFTLDRARVDGDDAFKPSALAVHPATGQVYVLSSVRKALAVVEPDGTLSAVVELPPALYPQPEGIAFAADGTLFISNEGPVGSGTLLRFAPPDA</sequence>
<evidence type="ECO:0000256" key="2">
    <source>
        <dbReference type="ARBA" id="ARBA00022475"/>
    </source>
</evidence>
<dbReference type="InterPro" id="IPR015943">
    <property type="entry name" value="WD40/YVTN_repeat-like_dom_sf"/>
</dbReference>
<dbReference type="InterPro" id="IPR009722">
    <property type="entry name" value="YjiK/CarP"/>
</dbReference>
<evidence type="ECO:0000313" key="5">
    <source>
        <dbReference type="Proteomes" id="UP001267426"/>
    </source>
</evidence>
<accession>A0ABU3BPU5</accession>
<comment type="caution">
    <text evidence="4">The sequence shown here is derived from an EMBL/GenBank/DDBJ whole genome shotgun (WGS) entry which is preliminary data.</text>
</comment>
<dbReference type="RefSeq" id="WP_311662623.1">
    <property type="nucleotide sequence ID" value="NZ_JAVRHT010000010.1"/>
</dbReference>
<protein>
    <submittedName>
        <fullName evidence="4">SdiA-regulated domain-containing protein</fullName>
    </submittedName>
</protein>